<keyword evidence="7" id="KW-0418">Kinase</keyword>
<dbReference type="Gene3D" id="1.10.510.10">
    <property type="entry name" value="Transferase(Phosphotransferase) domain 1"/>
    <property type="match status" value="1"/>
</dbReference>
<dbReference type="Proteomes" id="UP001152797">
    <property type="component" value="Unassembled WGS sequence"/>
</dbReference>
<dbReference type="SMART" id="SM00220">
    <property type="entry name" value="S_TKc"/>
    <property type="match status" value="1"/>
</dbReference>
<protein>
    <submittedName>
        <fullName evidence="7">Myosin light chain kinase A</fullName>
    </submittedName>
</protein>
<gene>
    <name evidence="6" type="ORF">C1SCF055_LOCUS36541</name>
</gene>
<keyword evidence="8" id="KW-1185">Reference proteome</keyword>
<keyword evidence="2" id="KW-0547">Nucleotide-binding</keyword>
<dbReference type="InterPro" id="IPR000719">
    <property type="entry name" value="Prot_kinase_dom"/>
</dbReference>
<evidence type="ECO:0000313" key="8">
    <source>
        <dbReference type="Proteomes" id="UP001152797"/>
    </source>
</evidence>
<feature type="region of interest" description="Disordered" evidence="4">
    <location>
        <begin position="1"/>
        <end position="46"/>
    </location>
</feature>
<evidence type="ECO:0000256" key="4">
    <source>
        <dbReference type="SAM" id="MobiDB-lite"/>
    </source>
</evidence>
<dbReference type="SUPFAM" id="SSF56112">
    <property type="entry name" value="Protein kinase-like (PK-like)"/>
    <property type="match status" value="1"/>
</dbReference>
<organism evidence="6">
    <name type="scientific">Cladocopium goreaui</name>
    <dbReference type="NCBI Taxonomy" id="2562237"/>
    <lineage>
        <taxon>Eukaryota</taxon>
        <taxon>Sar</taxon>
        <taxon>Alveolata</taxon>
        <taxon>Dinophyceae</taxon>
        <taxon>Suessiales</taxon>
        <taxon>Symbiodiniaceae</taxon>
        <taxon>Cladocopium</taxon>
    </lineage>
</organism>
<evidence type="ECO:0000256" key="1">
    <source>
        <dbReference type="ARBA" id="ARBA00011245"/>
    </source>
</evidence>
<dbReference type="EMBL" id="CAMXCT010005090">
    <property type="protein sequence ID" value="CAI4011370.1"/>
    <property type="molecule type" value="Genomic_DNA"/>
</dbReference>
<dbReference type="OrthoDB" id="193931at2759"/>
<evidence type="ECO:0000313" key="7">
    <source>
        <dbReference type="EMBL" id="CAL4798682.1"/>
    </source>
</evidence>
<dbReference type="PROSITE" id="PS00108">
    <property type="entry name" value="PROTEIN_KINASE_ST"/>
    <property type="match status" value="1"/>
</dbReference>
<dbReference type="GO" id="GO:0005524">
    <property type="term" value="F:ATP binding"/>
    <property type="evidence" value="ECO:0007669"/>
    <property type="project" value="UniProtKB-KW"/>
</dbReference>
<dbReference type="GO" id="GO:0004672">
    <property type="term" value="F:protein kinase activity"/>
    <property type="evidence" value="ECO:0007669"/>
    <property type="project" value="InterPro"/>
</dbReference>
<evidence type="ECO:0000256" key="2">
    <source>
        <dbReference type="ARBA" id="ARBA00022741"/>
    </source>
</evidence>
<dbReference type="InterPro" id="IPR008271">
    <property type="entry name" value="Ser/Thr_kinase_AS"/>
</dbReference>
<dbReference type="PROSITE" id="PS50011">
    <property type="entry name" value="PROTEIN_KINASE_DOM"/>
    <property type="match status" value="1"/>
</dbReference>
<keyword evidence="7" id="KW-0808">Transferase</keyword>
<dbReference type="EMBL" id="CAMXCT030005090">
    <property type="protein sequence ID" value="CAL4798682.1"/>
    <property type="molecule type" value="Genomic_DNA"/>
</dbReference>
<name>A0A9P1DKL1_9DINO</name>
<dbReference type="AlphaFoldDB" id="A0A9P1DKL1"/>
<dbReference type="EMBL" id="CAMXCT020005090">
    <property type="protein sequence ID" value="CAL1164745.1"/>
    <property type="molecule type" value="Genomic_DNA"/>
</dbReference>
<keyword evidence="3" id="KW-0067">ATP-binding</keyword>
<evidence type="ECO:0000256" key="3">
    <source>
        <dbReference type="ARBA" id="ARBA00022840"/>
    </source>
</evidence>
<reference evidence="7 8" key="2">
    <citation type="submission" date="2024-05" db="EMBL/GenBank/DDBJ databases">
        <authorList>
            <person name="Chen Y."/>
            <person name="Shah S."/>
            <person name="Dougan E. K."/>
            <person name="Thang M."/>
            <person name="Chan C."/>
        </authorList>
    </citation>
    <scope>NUCLEOTIDE SEQUENCE [LARGE SCALE GENOMIC DNA]</scope>
</reference>
<evidence type="ECO:0000259" key="5">
    <source>
        <dbReference type="PROSITE" id="PS50011"/>
    </source>
</evidence>
<dbReference type="InterPro" id="IPR011009">
    <property type="entry name" value="Kinase-like_dom_sf"/>
</dbReference>
<comment type="subunit">
    <text evidence="1">Monomer.</text>
</comment>
<feature type="domain" description="Protein kinase" evidence="5">
    <location>
        <begin position="100"/>
        <end position="366"/>
    </location>
</feature>
<dbReference type="Pfam" id="PF00069">
    <property type="entry name" value="Pkinase"/>
    <property type="match status" value="1"/>
</dbReference>
<sequence length="522" mass="58556">MEAEDAAPGEALLSLMRALPTPQADGDEERYPLGRDLITYQSPRQKRARLEARLELPDVEATEVSFQSPKRRHRAPKALQSSPKVKGDQKPDNDGSLTGFNVTAVLAKMADRSVLVAKNREGEQVALKVLEKHSMWLTPKRKIGSEAEVMQQLKHPGIVKVLQVIEEDERLCLVMEYVPGGDMLQDIIRQGRFLEAHAKRLVKQLGDAMTYVHSRNVVHRDLKPENILLTSNDRETMKVKISDFGISRLTSSSQDCQTYLGSRDYRAPEVVRLGINRKKTSGDQGGYGKPADMWSLGVVVYVMLSGERAFESQSKVEVEILKGLWSFAAEVWGAISQDAKELVKALMQQEPKKRLQACELLQHPWLIEAANSAPEKKRRRSRRRGFGDMYRVIFHPQMVSVCDKVNYKADLPFTKEPAVAIYANLAKPAGVDECFDVRIFIDPASATCRQHRVLYLFSANNSGHMAVFMVYGATPGLLYSEEISCCGAKKFPALETFAMRGIIGNNVDHSLNLKRCVNRTKT</sequence>
<comment type="caution">
    <text evidence="6">The sequence shown here is derived from an EMBL/GenBank/DDBJ whole genome shotgun (WGS) entry which is preliminary data.</text>
</comment>
<reference evidence="6" key="1">
    <citation type="submission" date="2022-10" db="EMBL/GenBank/DDBJ databases">
        <authorList>
            <person name="Chen Y."/>
            <person name="Dougan E. K."/>
            <person name="Chan C."/>
            <person name="Rhodes N."/>
            <person name="Thang M."/>
        </authorList>
    </citation>
    <scope>NUCLEOTIDE SEQUENCE</scope>
</reference>
<feature type="region of interest" description="Disordered" evidence="4">
    <location>
        <begin position="61"/>
        <end position="96"/>
    </location>
</feature>
<dbReference type="PANTHER" id="PTHR24347">
    <property type="entry name" value="SERINE/THREONINE-PROTEIN KINASE"/>
    <property type="match status" value="1"/>
</dbReference>
<accession>A0A9P1DKL1</accession>
<evidence type="ECO:0000313" key="6">
    <source>
        <dbReference type="EMBL" id="CAI4011370.1"/>
    </source>
</evidence>
<proteinExistence type="predicted"/>
<dbReference type="FunFam" id="1.10.510.10:FF:000571">
    <property type="entry name" value="Maternal embryonic leucine zipper kinase"/>
    <property type="match status" value="1"/>
</dbReference>